<proteinExistence type="inferred from homology"/>
<dbReference type="Pfam" id="PF01694">
    <property type="entry name" value="Rhomboid"/>
    <property type="match status" value="1"/>
</dbReference>
<feature type="region of interest" description="Disordered" evidence="6">
    <location>
        <begin position="280"/>
        <end position="329"/>
    </location>
</feature>
<keyword evidence="5 7" id="KW-0472">Membrane</keyword>
<dbReference type="Gene3D" id="1.20.1540.10">
    <property type="entry name" value="Rhomboid-like"/>
    <property type="match status" value="1"/>
</dbReference>
<name>A0ABP0VSD0_9BRYO</name>
<dbReference type="PANTHER" id="PTHR11009">
    <property type="entry name" value="DER1-LIKE PROTEIN, DERLIN"/>
    <property type="match status" value="1"/>
</dbReference>
<dbReference type="InterPro" id="IPR022764">
    <property type="entry name" value="Peptidase_S54_rhomboid_dom"/>
</dbReference>
<evidence type="ECO:0000313" key="10">
    <source>
        <dbReference type="Proteomes" id="UP001497444"/>
    </source>
</evidence>
<evidence type="ECO:0000259" key="8">
    <source>
        <dbReference type="Pfam" id="PF01694"/>
    </source>
</evidence>
<evidence type="ECO:0000256" key="2">
    <source>
        <dbReference type="ARBA" id="ARBA00009045"/>
    </source>
</evidence>
<feature type="transmembrane region" description="Helical" evidence="7">
    <location>
        <begin position="102"/>
        <end position="123"/>
    </location>
</feature>
<reference evidence="9 10" key="1">
    <citation type="submission" date="2024-02" db="EMBL/GenBank/DDBJ databases">
        <authorList>
            <consortium name="ELIXIR-Norway"/>
            <consortium name="Elixir Norway"/>
        </authorList>
    </citation>
    <scope>NUCLEOTIDE SEQUENCE [LARGE SCALE GENOMIC DNA]</scope>
</reference>
<comment type="similarity">
    <text evidence="2">Belongs to the peptidase S54 family.</text>
</comment>
<evidence type="ECO:0000313" key="9">
    <source>
        <dbReference type="EMBL" id="CAK9256345.1"/>
    </source>
</evidence>
<feature type="transmembrane region" description="Helical" evidence="7">
    <location>
        <begin position="135"/>
        <end position="153"/>
    </location>
</feature>
<protein>
    <recommendedName>
        <fullName evidence="8">Peptidase S54 rhomboid domain-containing protein</fullName>
    </recommendedName>
</protein>
<dbReference type="InterPro" id="IPR035952">
    <property type="entry name" value="Rhomboid-like_sf"/>
</dbReference>
<evidence type="ECO:0000256" key="5">
    <source>
        <dbReference type="ARBA" id="ARBA00023136"/>
    </source>
</evidence>
<evidence type="ECO:0000256" key="7">
    <source>
        <dbReference type="SAM" id="Phobius"/>
    </source>
</evidence>
<evidence type="ECO:0000256" key="4">
    <source>
        <dbReference type="ARBA" id="ARBA00022989"/>
    </source>
</evidence>
<sequence>MRNVVTEASLSTQASQWWAAVPSVTASIVFLCSAVYAVSLVFGYDAFDQVCILPYKLVEHFQVYRPYSSVVFHGSILHLVFNMLALVPIGSGLERLLGSVRYLHVLFLLMTSNALIQVAIVYIAAYNPIHRYPDLLMECSIGFSGVIFAMIVIETSLSTAQTRSIFGFFTVNAKWYPWVLLVLFQLLMPRVSLLGHLSGILSGFAYTYGLFHWLLLSPENYSAIEGSHILTRVVRRTGFIVGGSSGAYASLSLPFFSPPSSAGPAIGRAMNRLRSWMPQARSQPQVDEKFPGRGHVLGSSTGTLPPTRGATSKAGNQRAKPTEAQSDLQTSLLDESHLSIAQEQSILGTTSSPIRQDKCQVHTMTANGHELI</sequence>
<accession>A0ABP0VSD0</accession>
<evidence type="ECO:0000256" key="1">
    <source>
        <dbReference type="ARBA" id="ARBA00004141"/>
    </source>
</evidence>
<evidence type="ECO:0000256" key="3">
    <source>
        <dbReference type="ARBA" id="ARBA00022692"/>
    </source>
</evidence>
<dbReference type="Proteomes" id="UP001497444">
    <property type="component" value="Chromosome 1"/>
</dbReference>
<keyword evidence="4 7" id="KW-1133">Transmembrane helix</keyword>
<organism evidence="9 10">
    <name type="scientific">Sphagnum jensenii</name>
    <dbReference type="NCBI Taxonomy" id="128206"/>
    <lineage>
        <taxon>Eukaryota</taxon>
        <taxon>Viridiplantae</taxon>
        <taxon>Streptophyta</taxon>
        <taxon>Embryophyta</taxon>
        <taxon>Bryophyta</taxon>
        <taxon>Sphagnophytina</taxon>
        <taxon>Sphagnopsida</taxon>
        <taxon>Sphagnales</taxon>
        <taxon>Sphagnaceae</taxon>
        <taxon>Sphagnum</taxon>
    </lineage>
</organism>
<feature type="transmembrane region" description="Helical" evidence="7">
    <location>
        <begin position="67"/>
        <end position="90"/>
    </location>
</feature>
<keyword evidence="3 7" id="KW-0812">Transmembrane</keyword>
<feature type="transmembrane region" description="Helical" evidence="7">
    <location>
        <begin position="165"/>
        <end position="187"/>
    </location>
</feature>
<evidence type="ECO:0000256" key="6">
    <source>
        <dbReference type="SAM" id="MobiDB-lite"/>
    </source>
</evidence>
<feature type="domain" description="Peptidase S54 rhomboid" evidence="8">
    <location>
        <begin position="61"/>
        <end position="211"/>
    </location>
</feature>
<feature type="compositionally biased region" description="Polar residues" evidence="6">
    <location>
        <begin position="298"/>
        <end position="315"/>
    </location>
</feature>
<gene>
    <name evidence="9" type="ORF">CSSPJE1EN1_LOCUS1823</name>
</gene>
<feature type="transmembrane region" description="Helical" evidence="7">
    <location>
        <begin position="21"/>
        <end position="47"/>
    </location>
</feature>
<comment type="subcellular location">
    <subcellularLocation>
        <location evidence="1">Membrane</location>
        <topology evidence="1">Multi-pass membrane protein</topology>
    </subcellularLocation>
</comment>
<dbReference type="EMBL" id="OZ020096">
    <property type="protein sequence ID" value="CAK9256345.1"/>
    <property type="molecule type" value="Genomic_DNA"/>
</dbReference>
<keyword evidence="10" id="KW-1185">Reference proteome</keyword>
<dbReference type="SUPFAM" id="SSF144091">
    <property type="entry name" value="Rhomboid-like"/>
    <property type="match status" value="1"/>
</dbReference>
<feature type="transmembrane region" description="Helical" evidence="7">
    <location>
        <begin position="193"/>
        <end position="216"/>
    </location>
</feature>